<evidence type="ECO:0000313" key="8">
    <source>
        <dbReference type="EMBL" id="CAF3604108.1"/>
    </source>
</evidence>
<keyword evidence="6 7" id="KW-0326">Glycosidase</keyword>
<dbReference type="Proteomes" id="UP000663851">
    <property type="component" value="Unassembled WGS sequence"/>
</dbReference>
<dbReference type="EMBL" id="CAJNYD010004473">
    <property type="protein sequence ID" value="CAF3604108.1"/>
    <property type="molecule type" value="Genomic_DNA"/>
</dbReference>
<comment type="caution">
    <text evidence="8">The sequence shown here is derived from an EMBL/GenBank/DDBJ whole genome shotgun (WGS) entry which is preliminary data.</text>
</comment>
<gene>
    <name evidence="9" type="ORF">HFQ381_LOCUS9527</name>
    <name evidence="8" type="ORF">LUA448_LOCUS30590</name>
</gene>
<dbReference type="PANTHER" id="PTHR23403">
    <property type="entry name" value="TREHALASE"/>
    <property type="match status" value="1"/>
</dbReference>
<comment type="similarity">
    <text evidence="2 7">Belongs to the glycosyl hydrolase 37 family.</text>
</comment>
<evidence type="ECO:0000256" key="3">
    <source>
        <dbReference type="ARBA" id="ARBA00012757"/>
    </source>
</evidence>
<evidence type="ECO:0000256" key="7">
    <source>
        <dbReference type="RuleBase" id="RU361180"/>
    </source>
</evidence>
<dbReference type="GO" id="GO:0005993">
    <property type="term" value="P:trehalose catabolic process"/>
    <property type="evidence" value="ECO:0007669"/>
    <property type="project" value="TreeGrafter"/>
</dbReference>
<dbReference type="PANTHER" id="PTHR23403:SF1">
    <property type="entry name" value="TREHALASE"/>
    <property type="match status" value="1"/>
</dbReference>
<dbReference type="GO" id="GO:0004555">
    <property type="term" value="F:alpha,alpha-trehalase activity"/>
    <property type="evidence" value="ECO:0007669"/>
    <property type="project" value="UniProtKB-EC"/>
</dbReference>
<evidence type="ECO:0000256" key="2">
    <source>
        <dbReference type="ARBA" id="ARBA00005615"/>
    </source>
</evidence>
<dbReference type="AlphaFoldDB" id="A0A818NFT5"/>
<dbReference type="SUPFAM" id="SSF48208">
    <property type="entry name" value="Six-hairpin glycosidases"/>
    <property type="match status" value="1"/>
</dbReference>
<dbReference type="Gene3D" id="1.50.10.10">
    <property type="match status" value="1"/>
</dbReference>
<dbReference type="PRINTS" id="PR00744">
    <property type="entry name" value="GLHYDRLASE37"/>
</dbReference>
<dbReference type="InterPro" id="IPR012341">
    <property type="entry name" value="6hp_glycosidase-like_sf"/>
</dbReference>
<dbReference type="Pfam" id="PF01204">
    <property type="entry name" value="Trehalase"/>
    <property type="match status" value="1"/>
</dbReference>
<evidence type="ECO:0000313" key="9">
    <source>
        <dbReference type="EMBL" id="CAF4235839.1"/>
    </source>
</evidence>
<dbReference type="Proteomes" id="UP000663833">
    <property type="component" value="Unassembled WGS sequence"/>
</dbReference>
<evidence type="ECO:0000256" key="4">
    <source>
        <dbReference type="ARBA" id="ARBA00019905"/>
    </source>
</evidence>
<dbReference type="InterPro" id="IPR008928">
    <property type="entry name" value="6-hairpin_glycosidase_sf"/>
</dbReference>
<dbReference type="InterPro" id="IPR018232">
    <property type="entry name" value="Glyco_hydro_37_CS"/>
</dbReference>
<protein>
    <recommendedName>
        <fullName evidence="4 7">Trehalase</fullName>
        <ecNumber evidence="3 7">3.2.1.28</ecNumber>
    </recommendedName>
    <alternativeName>
        <fullName evidence="7">Alpha-trehalose glucohydrolase</fullName>
    </alternativeName>
</protein>
<evidence type="ECO:0000256" key="1">
    <source>
        <dbReference type="ARBA" id="ARBA00001576"/>
    </source>
</evidence>
<reference evidence="8" key="1">
    <citation type="submission" date="2021-02" db="EMBL/GenBank/DDBJ databases">
        <authorList>
            <person name="Nowell W R."/>
        </authorList>
    </citation>
    <scope>NUCLEOTIDE SEQUENCE</scope>
</reference>
<proteinExistence type="inferred from homology"/>
<dbReference type="EC" id="3.2.1.28" evidence="3 7"/>
<comment type="catalytic activity">
    <reaction evidence="1 7">
        <text>alpha,alpha-trehalose + H2O = alpha-D-glucose + beta-D-glucose</text>
        <dbReference type="Rhea" id="RHEA:32675"/>
        <dbReference type="ChEBI" id="CHEBI:15377"/>
        <dbReference type="ChEBI" id="CHEBI:15903"/>
        <dbReference type="ChEBI" id="CHEBI:16551"/>
        <dbReference type="ChEBI" id="CHEBI:17925"/>
        <dbReference type="EC" id="3.2.1.28"/>
    </reaction>
</comment>
<organism evidence="8 10">
    <name type="scientific">Rotaria socialis</name>
    <dbReference type="NCBI Taxonomy" id="392032"/>
    <lineage>
        <taxon>Eukaryota</taxon>
        <taxon>Metazoa</taxon>
        <taxon>Spiralia</taxon>
        <taxon>Gnathifera</taxon>
        <taxon>Rotifera</taxon>
        <taxon>Eurotatoria</taxon>
        <taxon>Bdelloidea</taxon>
        <taxon>Philodinida</taxon>
        <taxon>Philodinidae</taxon>
        <taxon>Rotaria</taxon>
    </lineage>
</organism>
<evidence type="ECO:0000256" key="5">
    <source>
        <dbReference type="ARBA" id="ARBA00022801"/>
    </source>
</evidence>
<evidence type="ECO:0000256" key="6">
    <source>
        <dbReference type="ARBA" id="ARBA00023295"/>
    </source>
</evidence>
<accession>A0A818NFT5</accession>
<keyword evidence="5 7" id="KW-0378">Hydrolase</keyword>
<dbReference type="NCBIfam" id="NF009773">
    <property type="entry name" value="PRK13270.1"/>
    <property type="match status" value="1"/>
</dbReference>
<evidence type="ECO:0000313" key="10">
    <source>
        <dbReference type="Proteomes" id="UP000663833"/>
    </source>
</evidence>
<sequence>MMSKKNISPSPDILYGQLYFDIQLAHVYSEGETFTDSVPDVSPSEVVALYEHEKHLPNFDLTKFVKEHFHLQAFPNLTYTSDPTIAPKDHINRLWNILCRPADTSVDGSSTIPLPFPYIVPSGRHREMFYWDSYFTMLGLMVVPDRIDMIKSMIDNFAYMIDLLGFIPSANRTYFLSRSQPPFFAQMVQLLANTENVKQRYLPQLRKEYEWWMTDSDKLTDEQPVKRRVVRLPGGIILNRYWDPSTTPRPESYPKEEDQRRKALQHGISAEEFYQHNRTACESGWDFSSRWLLDSKCAETNHAADIIPVDLNCLLYSLENLLAKMYNEQGDVESSKKFKLFAQNRRNAIRKFHWNDANQFFMDYDWKRNRSTSAITLAGVYPLYFKLATPEQAAHVHEHLGKSFLRTGGLVTSLEATGEQWDWPNGWAPLQWVGCQALKNYGFNKLAAEVKQRWLALNDRVFKATGKMTEKYNVVDNVQCGGGDYPLQDGFGWTNGVYLRLLHDGSNGQFH</sequence>
<dbReference type="InterPro" id="IPR001661">
    <property type="entry name" value="Glyco_hydro_37"/>
</dbReference>
<name>A0A818NFT5_9BILA</name>
<dbReference type="EMBL" id="CAJOBO010000503">
    <property type="protein sequence ID" value="CAF4235839.1"/>
    <property type="molecule type" value="Genomic_DNA"/>
</dbReference>
<dbReference type="PROSITE" id="PS00928">
    <property type="entry name" value="TREHALASE_2"/>
    <property type="match status" value="1"/>
</dbReference>